<evidence type="ECO:0000313" key="2">
    <source>
        <dbReference type="EMBL" id="OGC44210.1"/>
    </source>
</evidence>
<evidence type="ECO:0000313" key="3">
    <source>
        <dbReference type="Proteomes" id="UP000177434"/>
    </source>
</evidence>
<dbReference type="EMBL" id="MEUN01000085">
    <property type="protein sequence ID" value="OGC44210.1"/>
    <property type="molecule type" value="Genomic_DNA"/>
</dbReference>
<evidence type="ECO:0000259" key="1">
    <source>
        <dbReference type="PROSITE" id="PS51462"/>
    </source>
</evidence>
<proteinExistence type="predicted"/>
<dbReference type="AlphaFoldDB" id="A0A1F4UHC5"/>
<dbReference type="SUPFAM" id="SSF55811">
    <property type="entry name" value="Nudix"/>
    <property type="match status" value="1"/>
</dbReference>
<gene>
    <name evidence="2" type="ORF">A2400_02305</name>
</gene>
<accession>A0A1F4UHC5</accession>
<protein>
    <recommendedName>
        <fullName evidence="1">Nudix hydrolase domain-containing protein</fullName>
    </recommendedName>
</protein>
<dbReference type="Gene3D" id="3.90.79.10">
    <property type="entry name" value="Nucleoside Triphosphate Pyrophosphohydrolase"/>
    <property type="match status" value="1"/>
</dbReference>
<organism evidence="2 3">
    <name type="scientific">candidate division WS6 bacterium RIFOXYB1_FULL_33_14</name>
    <dbReference type="NCBI Taxonomy" id="1817896"/>
    <lineage>
        <taxon>Bacteria</taxon>
        <taxon>Candidatus Dojkabacteria</taxon>
    </lineage>
</organism>
<dbReference type="InterPro" id="IPR000086">
    <property type="entry name" value="NUDIX_hydrolase_dom"/>
</dbReference>
<dbReference type="InterPro" id="IPR015797">
    <property type="entry name" value="NUDIX_hydrolase-like_dom_sf"/>
</dbReference>
<reference evidence="2 3" key="1">
    <citation type="journal article" date="2016" name="Nat. Commun.">
        <title>Thousands of microbial genomes shed light on interconnected biogeochemical processes in an aquifer system.</title>
        <authorList>
            <person name="Anantharaman K."/>
            <person name="Brown C.T."/>
            <person name="Hug L.A."/>
            <person name="Sharon I."/>
            <person name="Castelle C.J."/>
            <person name="Probst A.J."/>
            <person name="Thomas B.C."/>
            <person name="Singh A."/>
            <person name="Wilkins M.J."/>
            <person name="Karaoz U."/>
            <person name="Brodie E.L."/>
            <person name="Williams K.H."/>
            <person name="Hubbard S.S."/>
            <person name="Banfield J.F."/>
        </authorList>
    </citation>
    <scope>NUCLEOTIDE SEQUENCE [LARGE SCALE GENOMIC DNA]</scope>
</reference>
<dbReference type="PROSITE" id="PS51462">
    <property type="entry name" value="NUDIX"/>
    <property type="match status" value="1"/>
</dbReference>
<dbReference type="Proteomes" id="UP000177434">
    <property type="component" value="Unassembled WGS sequence"/>
</dbReference>
<feature type="domain" description="Nudix hydrolase" evidence="1">
    <location>
        <begin position="51"/>
        <end position="192"/>
    </location>
</feature>
<name>A0A1F4UHC5_9BACT</name>
<comment type="caution">
    <text evidence="2">The sequence shown here is derived from an EMBL/GenBank/DDBJ whole genome shotgun (WGS) entry which is preliminary data.</text>
</comment>
<sequence length="193" mass="22769">MKEKILCIKSDTLFKYGKWNGFLSGNTEKYLELLRNESEFRVRDELENDPEYKQIIAQVILRYKGKYFLHRQVKRNEERLNSLCPLPLGGHIEEMDLKKDEDIFEVALERELHEEVELGSKVVKKSYIGLVYLEDENPVNHVHVGLVYVYDLDGMDVHVKEEGLEDIGFVSLDYLQSNVETLTYWSRIIIFHL</sequence>